<gene>
    <name evidence="3" type="ORF">C5F49_03610</name>
</gene>
<dbReference type="InterPro" id="IPR029057">
    <property type="entry name" value="PRTase-like"/>
</dbReference>
<dbReference type="PANTHER" id="PTHR43363">
    <property type="entry name" value="HYPOXANTHINE PHOSPHORIBOSYLTRANSFERASE"/>
    <property type="match status" value="1"/>
</dbReference>
<dbReference type="EMBL" id="CP026994">
    <property type="protein sequence ID" value="QLH04505.1"/>
    <property type="molecule type" value="Genomic_DNA"/>
</dbReference>
<dbReference type="KEGG" id="nox:C5F49_03610"/>
<dbReference type="RefSeq" id="WP_179363398.1">
    <property type="nucleotide sequence ID" value="NZ_CP026994.1"/>
</dbReference>
<dbReference type="CDD" id="cd06223">
    <property type="entry name" value="PRTases_typeI"/>
    <property type="match status" value="1"/>
</dbReference>
<sequence length="134" mass="15255">MDKEQYVSWSEIDSLTEQLSNLILKSKKFSSITTLSRGGLVPSRLLADHLGIEKIFVDEKVIPANSLVVDDIFDSGKTFDRIISKSEDASKLVYATLFARRGKKFPSQLIYAKETNDDGYVVFPWDKIEFEKSR</sequence>
<reference evidence="3 4" key="1">
    <citation type="submission" date="2018-02" db="EMBL/GenBank/DDBJ databases">
        <title>Complete genome of Nitrosopumilus oxyclinae HCE1.</title>
        <authorList>
            <person name="Qin W."/>
            <person name="Zheng Y."/>
            <person name="Stahl D.A."/>
        </authorList>
    </citation>
    <scope>NUCLEOTIDE SEQUENCE [LARGE SCALE GENOMIC DNA]</scope>
    <source>
        <strain evidence="3 4">HCE1</strain>
    </source>
</reference>
<dbReference type="GeneID" id="56061016"/>
<dbReference type="OrthoDB" id="4952at2157"/>
<name>A0A7D5RDW5_9ARCH</name>
<evidence type="ECO:0000256" key="1">
    <source>
        <dbReference type="ARBA" id="ARBA00022676"/>
    </source>
</evidence>
<organism evidence="3 4">
    <name type="scientific">Nitrosopumilus oxyclinae</name>
    <dbReference type="NCBI Taxonomy" id="1959104"/>
    <lineage>
        <taxon>Archaea</taxon>
        <taxon>Nitrososphaerota</taxon>
        <taxon>Nitrososphaeria</taxon>
        <taxon>Nitrosopumilales</taxon>
        <taxon>Nitrosopumilaceae</taxon>
        <taxon>Nitrosopumilus</taxon>
    </lineage>
</organism>
<dbReference type="GO" id="GO:0016757">
    <property type="term" value="F:glycosyltransferase activity"/>
    <property type="evidence" value="ECO:0007669"/>
    <property type="project" value="UniProtKB-KW"/>
</dbReference>
<dbReference type="Proteomes" id="UP000509441">
    <property type="component" value="Chromosome"/>
</dbReference>
<keyword evidence="4" id="KW-1185">Reference proteome</keyword>
<dbReference type="InterPro" id="IPR000836">
    <property type="entry name" value="PRTase_dom"/>
</dbReference>
<dbReference type="PANTHER" id="PTHR43363:SF2">
    <property type="entry name" value="PHOSPHORIBOSYLTRANSFERASE"/>
    <property type="match status" value="1"/>
</dbReference>
<protein>
    <submittedName>
        <fullName evidence="3">Phosphoribosyltransferase</fullName>
    </submittedName>
</protein>
<evidence type="ECO:0000313" key="3">
    <source>
        <dbReference type="EMBL" id="QLH04505.1"/>
    </source>
</evidence>
<keyword evidence="1 3" id="KW-0328">Glycosyltransferase</keyword>
<dbReference type="Gene3D" id="3.40.50.2020">
    <property type="match status" value="2"/>
</dbReference>
<accession>A0A7D5RDW5</accession>
<evidence type="ECO:0000256" key="2">
    <source>
        <dbReference type="ARBA" id="ARBA00022679"/>
    </source>
</evidence>
<evidence type="ECO:0000313" key="4">
    <source>
        <dbReference type="Proteomes" id="UP000509441"/>
    </source>
</evidence>
<keyword evidence="2 3" id="KW-0808">Transferase</keyword>
<proteinExistence type="predicted"/>
<dbReference type="SUPFAM" id="SSF53271">
    <property type="entry name" value="PRTase-like"/>
    <property type="match status" value="1"/>
</dbReference>
<dbReference type="AlphaFoldDB" id="A0A7D5RDW5"/>